<comment type="caution">
    <text evidence="2">The sequence shown here is derived from an EMBL/GenBank/DDBJ whole genome shotgun (WGS) entry which is preliminary data.</text>
</comment>
<proteinExistence type="predicted"/>
<dbReference type="EMBL" id="JAPCID010000003">
    <property type="protein sequence ID" value="MDA0136433.1"/>
    <property type="molecule type" value="Genomic_DNA"/>
</dbReference>
<feature type="domain" description="DICT" evidence="1">
    <location>
        <begin position="14"/>
        <end position="120"/>
    </location>
</feature>
<dbReference type="Proteomes" id="UP001147700">
    <property type="component" value="Unassembled WGS sequence"/>
</dbReference>
<reference evidence="2" key="1">
    <citation type="submission" date="2022-10" db="EMBL/GenBank/DDBJ databases">
        <title>The WGS of Solirubrobacter sp. CPCC 204708.</title>
        <authorList>
            <person name="Jiang Z."/>
        </authorList>
    </citation>
    <scope>NUCLEOTIDE SEQUENCE</scope>
    <source>
        <strain evidence="2">CPCC 204708</strain>
    </source>
</reference>
<accession>A0ABT4RD32</accession>
<gene>
    <name evidence="2" type="ORF">OJ962_02920</name>
</gene>
<evidence type="ECO:0000313" key="3">
    <source>
        <dbReference type="Proteomes" id="UP001147700"/>
    </source>
</evidence>
<protein>
    <recommendedName>
        <fullName evidence="1">DICT domain-containing protein</fullName>
    </recommendedName>
</protein>
<organism evidence="2 3">
    <name type="scientific">Solirubrobacter deserti</name>
    <dbReference type="NCBI Taxonomy" id="2282478"/>
    <lineage>
        <taxon>Bacteria</taxon>
        <taxon>Bacillati</taxon>
        <taxon>Actinomycetota</taxon>
        <taxon>Thermoleophilia</taxon>
        <taxon>Solirubrobacterales</taxon>
        <taxon>Solirubrobacteraceae</taxon>
        <taxon>Solirubrobacter</taxon>
    </lineage>
</organism>
<dbReference type="Pfam" id="PF10069">
    <property type="entry name" value="DICT"/>
    <property type="match status" value="1"/>
</dbReference>
<name>A0ABT4RD32_9ACTN</name>
<dbReference type="RefSeq" id="WP_270006169.1">
    <property type="nucleotide sequence ID" value="NZ_JAPCID010000003.1"/>
</dbReference>
<evidence type="ECO:0000259" key="1">
    <source>
        <dbReference type="Pfam" id="PF10069"/>
    </source>
</evidence>
<keyword evidence="3" id="KW-1185">Reference proteome</keyword>
<sequence length="158" mass="16769">MPAPASPYRAVAARVRPRRGTKALLLAISRHLEAQVAAQGESAVVFAAFQEARHFTPRSAARYEKLAASAALVGALGVGLTAEPVPGVRGADLDVDDALAGEWNVTVVAPHFAAAFVARDLGDTDCADMERRFDFCLTYDRDLAVEAARGLLARIAPR</sequence>
<evidence type="ECO:0000313" key="2">
    <source>
        <dbReference type="EMBL" id="MDA0136433.1"/>
    </source>
</evidence>
<dbReference type="InterPro" id="IPR019278">
    <property type="entry name" value="DICT_dom"/>
</dbReference>